<evidence type="ECO:0000256" key="3">
    <source>
        <dbReference type="SAM" id="MobiDB-lite"/>
    </source>
</evidence>
<dbReference type="PANTHER" id="PTHR45080">
    <property type="entry name" value="CONTACTIN 5"/>
    <property type="match status" value="1"/>
</dbReference>
<dbReference type="GO" id="GO:0005886">
    <property type="term" value="C:plasma membrane"/>
    <property type="evidence" value="ECO:0007669"/>
    <property type="project" value="TreeGrafter"/>
</dbReference>
<reference evidence="5" key="1">
    <citation type="submission" date="2022-08" db="UniProtKB">
        <authorList>
            <consortium name="EnsemblMetazoa"/>
        </authorList>
    </citation>
    <scope>IDENTIFICATION</scope>
    <source>
        <strain evidence="5">05x7-T-G4-1.051#20</strain>
    </source>
</reference>
<dbReference type="CDD" id="cd00096">
    <property type="entry name" value="Ig"/>
    <property type="match status" value="1"/>
</dbReference>
<dbReference type="PROSITE" id="PS50835">
    <property type="entry name" value="IG_LIKE"/>
    <property type="match status" value="1"/>
</dbReference>
<evidence type="ECO:0000256" key="2">
    <source>
        <dbReference type="ARBA" id="ARBA00023157"/>
    </source>
</evidence>
<dbReference type="Pfam" id="PF13927">
    <property type="entry name" value="Ig_3"/>
    <property type="match status" value="1"/>
</dbReference>
<name>A0A8W8JBU7_MAGGI</name>
<evidence type="ECO:0000259" key="4">
    <source>
        <dbReference type="PROSITE" id="PS50835"/>
    </source>
</evidence>
<dbReference type="Gene3D" id="2.60.40.10">
    <property type="entry name" value="Immunoglobulins"/>
    <property type="match status" value="1"/>
</dbReference>
<sequence>MTPSGSGTIDVSGSQKYGGSTTASPDLVIANHNGIYSCLATNTAGTSESGTIVLTVTGSQPTPFIPLTSYSVLIGNDVLIPCTVSANSAATLIQWQFTSNSGSSISISQSTTKYTLVGDSTTTSNLTINSAALTDAGTYRCSATNSVGTGSDSATLTITGSK</sequence>
<keyword evidence="2" id="KW-1015">Disulfide bond</keyword>
<feature type="region of interest" description="Disordered" evidence="3">
    <location>
        <begin position="1"/>
        <end position="20"/>
    </location>
</feature>
<dbReference type="SMART" id="SM00409">
    <property type="entry name" value="IG"/>
    <property type="match status" value="1"/>
</dbReference>
<keyword evidence="6" id="KW-1185">Reference proteome</keyword>
<dbReference type="InterPro" id="IPR003599">
    <property type="entry name" value="Ig_sub"/>
</dbReference>
<dbReference type="InterPro" id="IPR013783">
    <property type="entry name" value="Ig-like_fold"/>
</dbReference>
<organism evidence="5 6">
    <name type="scientific">Magallana gigas</name>
    <name type="common">Pacific oyster</name>
    <name type="synonym">Crassostrea gigas</name>
    <dbReference type="NCBI Taxonomy" id="29159"/>
    <lineage>
        <taxon>Eukaryota</taxon>
        <taxon>Metazoa</taxon>
        <taxon>Spiralia</taxon>
        <taxon>Lophotrochozoa</taxon>
        <taxon>Mollusca</taxon>
        <taxon>Bivalvia</taxon>
        <taxon>Autobranchia</taxon>
        <taxon>Pteriomorphia</taxon>
        <taxon>Ostreida</taxon>
        <taxon>Ostreoidea</taxon>
        <taxon>Ostreidae</taxon>
        <taxon>Magallana</taxon>
    </lineage>
</organism>
<dbReference type="SMART" id="SM00408">
    <property type="entry name" value="IGc2"/>
    <property type="match status" value="1"/>
</dbReference>
<dbReference type="InterPro" id="IPR007110">
    <property type="entry name" value="Ig-like_dom"/>
</dbReference>
<dbReference type="Proteomes" id="UP000005408">
    <property type="component" value="Unassembled WGS sequence"/>
</dbReference>
<keyword evidence="1" id="KW-0732">Signal</keyword>
<proteinExistence type="predicted"/>
<dbReference type="SUPFAM" id="SSF48726">
    <property type="entry name" value="Immunoglobulin"/>
    <property type="match status" value="2"/>
</dbReference>
<dbReference type="InterPro" id="IPR050958">
    <property type="entry name" value="Cell_Adh-Cytoskel_Orgn"/>
</dbReference>
<evidence type="ECO:0000256" key="1">
    <source>
        <dbReference type="ARBA" id="ARBA00022729"/>
    </source>
</evidence>
<dbReference type="EnsemblMetazoa" id="G17664.1">
    <property type="protein sequence ID" value="G17664.1:cds"/>
    <property type="gene ID" value="G17664"/>
</dbReference>
<dbReference type="PANTHER" id="PTHR45080:SF8">
    <property type="entry name" value="IG-LIKE DOMAIN-CONTAINING PROTEIN"/>
    <property type="match status" value="1"/>
</dbReference>
<feature type="domain" description="Ig-like" evidence="4">
    <location>
        <begin position="61"/>
        <end position="157"/>
    </location>
</feature>
<evidence type="ECO:0000313" key="5">
    <source>
        <dbReference type="EnsemblMetazoa" id="G17664.1:cds"/>
    </source>
</evidence>
<dbReference type="InterPro" id="IPR036179">
    <property type="entry name" value="Ig-like_dom_sf"/>
</dbReference>
<dbReference type="InterPro" id="IPR003598">
    <property type="entry name" value="Ig_sub2"/>
</dbReference>
<dbReference type="GO" id="GO:0007156">
    <property type="term" value="P:homophilic cell adhesion via plasma membrane adhesion molecules"/>
    <property type="evidence" value="ECO:0007669"/>
    <property type="project" value="TreeGrafter"/>
</dbReference>
<protein>
    <recommendedName>
        <fullName evidence="4">Ig-like domain-containing protein</fullName>
    </recommendedName>
</protein>
<dbReference type="AlphaFoldDB" id="A0A8W8JBU7"/>
<evidence type="ECO:0000313" key="6">
    <source>
        <dbReference type="Proteomes" id="UP000005408"/>
    </source>
</evidence>
<accession>A0A8W8JBU7</accession>